<evidence type="ECO:0000256" key="1">
    <source>
        <dbReference type="ARBA" id="ARBA00004123"/>
    </source>
</evidence>
<feature type="domain" description="DDE-1" evidence="3">
    <location>
        <begin position="213"/>
        <end position="357"/>
    </location>
</feature>
<dbReference type="InterPro" id="IPR009057">
    <property type="entry name" value="Homeodomain-like_sf"/>
</dbReference>
<dbReference type="SUPFAM" id="SSF46689">
    <property type="entry name" value="Homeodomain-like"/>
    <property type="match status" value="1"/>
</dbReference>
<feature type="compositionally biased region" description="Basic residues" evidence="2">
    <location>
        <begin position="460"/>
        <end position="481"/>
    </location>
</feature>
<feature type="region of interest" description="Disordered" evidence="2">
    <location>
        <begin position="794"/>
        <end position="816"/>
    </location>
</feature>
<evidence type="ECO:0000259" key="4">
    <source>
        <dbReference type="Pfam" id="PF05225"/>
    </source>
</evidence>
<dbReference type="Gene3D" id="1.10.10.60">
    <property type="entry name" value="Homeodomain-like"/>
    <property type="match status" value="1"/>
</dbReference>
<name>A0ABD0T2E2_LOXSC</name>
<evidence type="ECO:0000313" key="5">
    <source>
        <dbReference type="EMBL" id="KAL0831263.1"/>
    </source>
</evidence>
<organism evidence="5 6">
    <name type="scientific">Loxostege sticticalis</name>
    <name type="common">Beet webworm moth</name>
    <dbReference type="NCBI Taxonomy" id="481309"/>
    <lineage>
        <taxon>Eukaryota</taxon>
        <taxon>Metazoa</taxon>
        <taxon>Ecdysozoa</taxon>
        <taxon>Arthropoda</taxon>
        <taxon>Hexapoda</taxon>
        <taxon>Insecta</taxon>
        <taxon>Pterygota</taxon>
        <taxon>Neoptera</taxon>
        <taxon>Endopterygota</taxon>
        <taxon>Lepidoptera</taxon>
        <taxon>Glossata</taxon>
        <taxon>Ditrysia</taxon>
        <taxon>Pyraloidea</taxon>
        <taxon>Crambidae</taxon>
        <taxon>Pyraustinae</taxon>
        <taxon>Loxostege</taxon>
    </lineage>
</organism>
<feature type="region of interest" description="Disordered" evidence="2">
    <location>
        <begin position="41"/>
        <end position="67"/>
    </location>
</feature>
<feature type="region of interest" description="Disordered" evidence="2">
    <location>
        <begin position="732"/>
        <end position="775"/>
    </location>
</feature>
<feature type="compositionally biased region" description="Basic and acidic residues" evidence="2">
    <location>
        <begin position="794"/>
        <end position="810"/>
    </location>
</feature>
<dbReference type="Proteomes" id="UP001549921">
    <property type="component" value="Unassembled WGS sequence"/>
</dbReference>
<dbReference type="PANTHER" id="PTHR19303:SF74">
    <property type="entry name" value="POGO TRANSPOSABLE ELEMENT WITH KRAB DOMAIN"/>
    <property type="match status" value="1"/>
</dbReference>
<evidence type="ECO:0000313" key="6">
    <source>
        <dbReference type="Proteomes" id="UP001549921"/>
    </source>
</evidence>
<sequence>MAKTTRKKSRRRVGARPYKNYTKEMLELAVQYIKEKKMSSREAERQFGIPRRTLLNKKKENHPKNVGKPTLLTEEEEENIVKVIVAAADFGCPQTKLDLRLVVHDYLKKNGRDEIFNNQPPGKQWVESFMARHESKLTTRSCQNIKFARAEKTVDEFLEYFNNLEETLKDIPSTHILNLDETNLSDDPGASKCIFRRGVKYPERVLNSTKGAISLMFTATAAGQVLPAYVVYKAECIYSEWISGGPRGTRYNRTTSGWFDSATFEEYFKTVVVPWADSLPGKKVVICDNLSSHLSVAVIQLCEEHNISFVFIPTNSTHLTQPLDVAFFAPLKKAWRKVLLEYKMENPNQTALNKNHFPKILSNLINSIKLNEAKIIQSGFKAAGIFPLNPRQVLQRLPEFADNIGNYSVDSALLDYLKKVRQPKPVSVSRNKKVTVEPGKSVTIDDFYHILREKEAAAANKKKQKKKNTGVKKNKNKKKQKEKGENEQDWSQLNDANEFIPSDGPSDGKMINSIDQNNCSDIFPEENDLVDHFFDQDIVTELLDLKDTTENHDTEVTNEELKNNYKEIGAYLSDDETMSIIKPNQNSEMSFLDEVTGEIVKLSCPGRPIAPPSLSVLCTKNINNILGSSMQEVFDQSSNVCLLSKFSKKKDVQNMAFRAYTENDVPSCLKPGAISDTQKSKNCLTKKIIISNEKVNSDHKITNPKKVNKIKKLLRGADIIRHSALQMKLAPMKKRKGVNHEVNINEKNTSDEPSTSIDAARKRKRNDSKNSESQKFQMKVTKCNFFTKDDTASKERAEVSNKVTKREEKAKSKKRAVKKKINLKMETSSEISDTMSIANTDDSFDGTFDEYVTAFLEEQNGKENMDPESDVVPFGCSDILYCADNNYHKDDWVVAKFATKKSLKHYVGRILSVTNNIPTVKFLRKVKNSKNSKGLVFTYPDIDDVCEMHHPDDILLILPKPNISRRGQLIFNINLCDYNIQ</sequence>
<dbReference type="AlphaFoldDB" id="A0ABD0T2E2"/>
<dbReference type="EMBL" id="JBEDNZ010000012">
    <property type="protein sequence ID" value="KAL0831263.1"/>
    <property type="molecule type" value="Genomic_DNA"/>
</dbReference>
<evidence type="ECO:0000256" key="2">
    <source>
        <dbReference type="SAM" id="MobiDB-lite"/>
    </source>
</evidence>
<feature type="region of interest" description="Disordered" evidence="2">
    <location>
        <begin position="458"/>
        <end position="511"/>
    </location>
</feature>
<dbReference type="GO" id="GO:0005634">
    <property type="term" value="C:nucleus"/>
    <property type="evidence" value="ECO:0007669"/>
    <property type="project" value="UniProtKB-SubCell"/>
</dbReference>
<dbReference type="Gene3D" id="3.30.420.10">
    <property type="entry name" value="Ribonuclease H-like superfamily/Ribonuclease H"/>
    <property type="match status" value="1"/>
</dbReference>
<dbReference type="Pfam" id="PF05225">
    <property type="entry name" value="HTH_psq"/>
    <property type="match status" value="1"/>
</dbReference>
<gene>
    <name evidence="5" type="ORF">ABMA28_002111</name>
</gene>
<accession>A0ABD0T2E2</accession>
<dbReference type="InterPro" id="IPR036397">
    <property type="entry name" value="RNaseH_sf"/>
</dbReference>
<dbReference type="PANTHER" id="PTHR19303">
    <property type="entry name" value="TRANSPOSON"/>
    <property type="match status" value="1"/>
</dbReference>
<evidence type="ECO:0000259" key="3">
    <source>
        <dbReference type="Pfam" id="PF03184"/>
    </source>
</evidence>
<feature type="compositionally biased region" description="Polar residues" evidence="2">
    <location>
        <begin position="745"/>
        <end position="757"/>
    </location>
</feature>
<feature type="domain" description="HTH psq-type" evidence="4">
    <location>
        <begin position="23"/>
        <end position="61"/>
    </location>
</feature>
<protein>
    <submittedName>
        <fullName evidence="5">Uncharacterized protein</fullName>
    </submittedName>
</protein>
<dbReference type="InterPro" id="IPR050863">
    <property type="entry name" value="CenT-Element_Derived"/>
</dbReference>
<dbReference type="Pfam" id="PF03184">
    <property type="entry name" value="DDE_1"/>
    <property type="match status" value="1"/>
</dbReference>
<comment type="subcellular location">
    <subcellularLocation>
        <location evidence="1">Nucleus</location>
    </subcellularLocation>
</comment>
<reference evidence="5 6" key="1">
    <citation type="submission" date="2024-06" db="EMBL/GenBank/DDBJ databases">
        <title>A chromosome-level genome assembly of beet webworm, Loxostege sticticalis.</title>
        <authorList>
            <person name="Zhang Y."/>
        </authorList>
    </citation>
    <scope>NUCLEOTIDE SEQUENCE [LARGE SCALE GENOMIC DNA]</scope>
    <source>
        <strain evidence="5">AQ028</strain>
        <tissue evidence="5">Male pupae</tissue>
    </source>
</reference>
<comment type="caution">
    <text evidence="5">The sequence shown here is derived from an EMBL/GenBank/DDBJ whole genome shotgun (WGS) entry which is preliminary data.</text>
</comment>
<dbReference type="InterPro" id="IPR007889">
    <property type="entry name" value="HTH_Psq"/>
</dbReference>
<dbReference type="InterPro" id="IPR004875">
    <property type="entry name" value="DDE_SF_endonuclease_dom"/>
</dbReference>
<proteinExistence type="predicted"/>